<dbReference type="InterPro" id="IPR021346">
    <property type="entry name" value="Tma16"/>
</dbReference>
<feature type="region of interest" description="Disordered" evidence="2">
    <location>
        <begin position="117"/>
        <end position="139"/>
    </location>
</feature>
<proteinExistence type="inferred from homology"/>
<dbReference type="InterPro" id="IPR038356">
    <property type="entry name" value="Tma16_sf"/>
</dbReference>
<organism evidence="3">
    <name type="scientific">Talaromyces marneffei PM1</name>
    <dbReference type="NCBI Taxonomy" id="1077442"/>
    <lineage>
        <taxon>Eukaryota</taxon>
        <taxon>Fungi</taxon>
        <taxon>Dikarya</taxon>
        <taxon>Ascomycota</taxon>
        <taxon>Pezizomycotina</taxon>
        <taxon>Eurotiomycetes</taxon>
        <taxon>Eurotiomycetidae</taxon>
        <taxon>Eurotiales</taxon>
        <taxon>Trichocomaceae</taxon>
        <taxon>Talaromyces</taxon>
        <taxon>Talaromyces sect. Talaromyces</taxon>
    </lineage>
</organism>
<dbReference type="eggNOG" id="ENOG502RY79">
    <property type="taxonomic scope" value="Eukaryota"/>
</dbReference>
<dbReference type="HOGENOM" id="CLU_106785_1_0_1"/>
<comment type="similarity">
    <text evidence="1">Belongs to the TMA16 family.</text>
</comment>
<accession>A0A093VC45</accession>
<reference evidence="3" key="1">
    <citation type="journal article" date="2014" name="PLoS Genet.">
        <title>Signature Gene Expression Reveals Novel Clues to the Molecular Mechanisms of Dimorphic Transition in Penicillium marneffei.</title>
        <authorList>
            <person name="Yang E."/>
            <person name="Wang G."/>
            <person name="Cai J."/>
            <person name="Woo P.C."/>
            <person name="Lau S.K."/>
            <person name="Yuen K.-Y."/>
            <person name="Chow W.-N."/>
            <person name="Lin X."/>
        </authorList>
    </citation>
    <scope>NUCLEOTIDE SEQUENCE [LARGE SCALE GENOMIC DNA]</scope>
    <source>
        <strain evidence="3">PM1</strain>
    </source>
</reference>
<evidence type="ECO:0000313" key="3">
    <source>
        <dbReference type="EMBL" id="KFX50107.1"/>
    </source>
</evidence>
<sequence length="198" mass="23048">MLKAFLYDAPVDAMLISNASQESQQNPEKADQEARQTQCSTRESRNAKILRRASAREDRIARVATSAMIARQSFLDRVVHFQECLEELSEPIAMTDEDIVELIHKWIHRSDDELQELQEERRKGRPPSKREENLKQRTVTEEKEYRSGFWMPDVTQQEVRQQLKIWNGEWSSLSALKFIRFLEGGTKQPSTFPPKGLS</sequence>
<dbReference type="EMBL" id="JPOX01000008">
    <property type="protein sequence ID" value="KFX50107.1"/>
    <property type="molecule type" value="Genomic_DNA"/>
</dbReference>
<protein>
    <submittedName>
        <fullName evidence="3">Translation machinery-associated protein 16</fullName>
    </submittedName>
</protein>
<dbReference type="GO" id="GO:0005634">
    <property type="term" value="C:nucleus"/>
    <property type="evidence" value="ECO:0007669"/>
    <property type="project" value="TreeGrafter"/>
</dbReference>
<name>A0A093VC45_TALMA</name>
<dbReference type="PANTHER" id="PTHR13349:SF2">
    <property type="entry name" value="TRANSLATION MACHINERY-ASSOCIATED PROTEIN 16"/>
    <property type="match status" value="1"/>
</dbReference>
<comment type="caution">
    <text evidence="3">The sequence shown here is derived from an EMBL/GenBank/DDBJ whole genome shotgun (WGS) entry which is preliminary data.</text>
</comment>
<dbReference type="Pfam" id="PF11176">
    <property type="entry name" value="Tma16"/>
    <property type="match status" value="1"/>
</dbReference>
<dbReference type="AlphaFoldDB" id="A0A093VC45"/>
<dbReference type="Gene3D" id="1.20.1440.170">
    <property type="entry name" value="Translation machinery-associated protein 16-like"/>
    <property type="match status" value="1"/>
</dbReference>
<feature type="region of interest" description="Disordered" evidence="2">
    <location>
        <begin position="20"/>
        <end position="46"/>
    </location>
</feature>
<dbReference type="PANTHER" id="PTHR13349">
    <property type="entry name" value="TRANSLATION MACHINERY-ASSOCIATED PROTEIN 16"/>
    <property type="match status" value="1"/>
</dbReference>
<evidence type="ECO:0000256" key="2">
    <source>
        <dbReference type="SAM" id="MobiDB-lite"/>
    </source>
</evidence>
<gene>
    <name evidence="3" type="ORF">GQ26_0082650</name>
</gene>
<evidence type="ECO:0000256" key="1">
    <source>
        <dbReference type="ARBA" id="ARBA00034127"/>
    </source>
</evidence>